<feature type="compositionally biased region" description="Basic residues" evidence="1">
    <location>
        <begin position="218"/>
        <end position="227"/>
    </location>
</feature>
<accession>A0ABM0Y3G1</accession>
<reference evidence="3" key="2">
    <citation type="submission" date="2025-08" db="UniProtKB">
        <authorList>
            <consortium name="RefSeq"/>
        </authorList>
    </citation>
    <scope>IDENTIFICATION</scope>
</reference>
<feature type="region of interest" description="Disordered" evidence="1">
    <location>
        <begin position="1"/>
        <end position="25"/>
    </location>
</feature>
<sequence length="233" mass="26465">MAIEDYENPNREIKPKNKRFMGAGGHEEEENKWPHWLKPLLNVHFFVQCQFHGHSPKSECNMYCLDCTNDSLCSLCLPHHKNHRTIQIRISSYHNVIRINEIQKHLDISGIQSYVINGAKVVFLKERPQPRHGKGTTNTCKVCDRGLADNFFRFCSIGCKVAGTSGSFEKRLKHTPNESDNSLNSSGLENNDSGVENDNSNLHQSVSPPRPQFPPGSLRKRRRKGIPHRAAVS</sequence>
<dbReference type="GeneID" id="104771930"/>
<proteinExistence type="predicted"/>
<keyword evidence="2" id="KW-1185">Reference proteome</keyword>
<protein>
    <submittedName>
        <fullName evidence="3">Uncharacterized protein LOC104771930</fullName>
    </submittedName>
</protein>
<evidence type="ECO:0000256" key="1">
    <source>
        <dbReference type="SAM" id="MobiDB-lite"/>
    </source>
</evidence>
<gene>
    <name evidence="3" type="primary">LOC104771930</name>
</gene>
<evidence type="ECO:0000313" key="2">
    <source>
        <dbReference type="Proteomes" id="UP000694864"/>
    </source>
</evidence>
<organism evidence="2 3">
    <name type="scientific">Camelina sativa</name>
    <name type="common">False flax</name>
    <name type="synonym">Myagrum sativum</name>
    <dbReference type="NCBI Taxonomy" id="90675"/>
    <lineage>
        <taxon>Eukaryota</taxon>
        <taxon>Viridiplantae</taxon>
        <taxon>Streptophyta</taxon>
        <taxon>Embryophyta</taxon>
        <taxon>Tracheophyta</taxon>
        <taxon>Spermatophyta</taxon>
        <taxon>Magnoliopsida</taxon>
        <taxon>eudicotyledons</taxon>
        <taxon>Gunneridae</taxon>
        <taxon>Pentapetalae</taxon>
        <taxon>rosids</taxon>
        <taxon>malvids</taxon>
        <taxon>Brassicales</taxon>
        <taxon>Brassicaceae</taxon>
        <taxon>Camelineae</taxon>
        <taxon>Camelina</taxon>
    </lineage>
</organism>
<evidence type="ECO:0000313" key="3">
    <source>
        <dbReference type="RefSeq" id="XP_010494852.1"/>
    </source>
</evidence>
<dbReference type="InterPro" id="IPR006734">
    <property type="entry name" value="PLATZ"/>
</dbReference>
<dbReference type="Pfam" id="PF04640">
    <property type="entry name" value="PLATZ"/>
    <property type="match status" value="1"/>
</dbReference>
<dbReference type="PANTHER" id="PTHR31065">
    <property type="entry name" value="PLATZ TRANSCRIPTION FACTOR FAMILY PROTEIN"/>
    <property type="match status" value="1"/>
</dbReference>
<feature type="region of interest" description="Disordered" evidence="1">
    <location>
        <begin position="170"/>
        <end position="233"/>
    </location>
</feature>
<reference evidence="2" key="1">
    <citation type="journal article" date="2014" name="Nat. Commun.">
        <title>The emerging biofuel crop Camelina sativa retains a highly undifferentiated hexaploid genome structure.</title>
        <authorList>
            <person name="Kagale S."/>
            <person name="Koh C."/>
            <person name="Nixon J."/>
            <person name="Bollina V."/>
            <person name="Clarke W.E."/>
            <person name="Tuteja R."/>
            <person name="Spillane C."/>
            <person name="Robinson S.J."/>
            <person name="Links M.G."/>
            <person name="Clarke C."/>
            <person name="Higgins E.E."/>
            <person name="Huebert T."/>
            <person name="Sharpe A.G."/>
            <person name="Parkin I.A."/>
        </authorList>
    </citation>
    <scope>NUCLEOTIDE SEQUENCE [LARGE SCALE GENOMIC DNA]</scope>
    <source>
        <strain evidence="2">cv. DH55</strain>
    </source>
</reference>
<dbReference type="RefSeq" id="XP_010494852.1">
    <property type="nucleotide sequence ID" value="XM_010496550.2"/>
</dbReference>
<dbReference type="Proteomes" id="UP000694864">
    <property type="component" value="Chromosome 20"/>
</dbReference>
<dbReference type="PANTHER" id="PTHR31065:SF54">
    <property type="entry name" value="PLATZ TRANSCRIPTION FACTOR FAMILY PROTEIN"/>
    <property type="match status" value="1"/>
</dbReference>
<name>A0ABM0Y3G1_CAMSA</name>
<feature type="compositionally biased region" description="Polar residues" evidence="1">
    <location>
        <begin position="178"/>
        <end position="207"/>
    </location>
</feature>